<organism evidence="2 3">
    <name type="scientific">Secundilactobacillus folii</name>
    <dbReference type="NCBI Taxonomy" id="2678357"/>
    <lineage>
        <taxon>Bacteria</taxon>
        <taxon>Bacillati</taxon>
        <taxon>Bacillota</taxon>
        <taxon>Bacilli</taxon>
        <taxon>Lactobacillales</taxon>
        <taxon>Lactobacillaceae</taxon>
        <taxon>Secundilactobacillus</taxon>
    </lineage>
</organism>
<dbReference type="AlphaFoldDB" id="A0A7X3C3K3"/>
<evidence type="ECO:0000313" key="3">
    <source>
        <dbReference type="Proteomes" id="UP000466388"/>
    </source>
</evidence>
<gene>
    <name evidence="2" type="ORF">GM612_08565</name>
</gene>
<dbReference type="InterPro" id="IPR012454">
    <property type="entry name" value="DUF1659"/>
</dbReference>
<name>A0A7X3C3K3_9LACO</name>
<dbReference type="Proteomes" id="UP000466388">
    <property type="component" value="Unassembled WGS sequence"/>
</dbReference>
<evidence type="ECO:0000259" key="1">
    <source>
        <dbReference type="Pfam" id="PF07872"/>
    </source>
</evidence>
<comment type="caution">
    <text evidence="2">The sequence shown here is derived from an EMBL/GenBank/DDBJ whole genome shotgun (WGS) entry which is preliminary data.</text>
</comment>
<proteinExistence type="predicted"/>
<protein>
    <recommendedName>
        <fullName evidence="1">DUF1659 domain-containing protein</fullName>
    </recommendedName>
</protein>
<accession>A0A7X3C3K3</accession>
<evidence type="ECO:0000313" key="2">
    <source>
        <dbReference type="EMBL" id="MTV82696.1"/>
    </source>
</evidence>
<dbReference type="Pfam" id="PF07872">
    <property type="entry name" value="DUF1659"/>
    <property type="match status" value="1"/>
</dbReference>
<reference evidence="2 3" key="1">
    <citation type="submission" date="2019-11" db="EMBL/GenBank/DDBJ databases">
        <title>Lactobacillus sp. nov. CRM56-3, isolated from fermented tea leaves.</title>
        <authorList>
            <person name="Phuengjayaem S."/>
            <person name="Tanasupawat S."/>
        </authorList>
    </citation>
    <scope>NUCLEOTIDE SEQUENCE [LARGE SCALE GENOMIC DNA]</scope>
    <source>
        <strain evidence="2 3">CRM56-3</strain>
    </source>
</reference>
<keyword evidence="3" id="KW-1185">Reference proteome</keyword>
<feature type="domain" description="DUF1659" evidence="1">
    <location>
        <begin position="2"/>
        <end position="55"/>
    </location>
</feature>
<sequence length="68" mass="7537">MNTTWNKTSLTLMMLDPNNKKVRFTYSNLIEKPSDDQIAKFAAVIAQLTGTVFVSASIATVDDKIQTV</sequence>
<dbReference type="EMBL" id="WNJO01000009">
    <property type="protein sequence ID" value="MTV82696.1"/>
    <property type="molecule type" value="Genomic_DNA"/>
</dbReference>
<dbReference type="RefSeq" id="WP_155431965.1">
    <property type="nucleotide sequence ID" value="NZ_WNJO01000009.1"/>
</dbReference>